<accession>A0A6J2YJ75</accession>
<gene>
    <name evidence="7" type="primary">LOC115887591</name>
</gene>
<dbReference type="FunCoup" id="A0A6J2YJ75">
    <property type="interactions" value="35"/>
</dbReference>
<proteinExistence type="inferred from homology"/>
<keyword evidence="3" id="KW-0964">Secreted</keyword>
<evidence type="ECO:0000256" key="5">
    <source>
        <dbReference type="SAM" id="SignalP"/>
    </source>
</evidence>
<evidence type="ECO:0000256" key="4">
    <source>
        <dbReference type="ARBA" id="ARBA00022729"/>
    </source>
</evidence>
<dbReference type="GeneID" id="115887591"/>
<evidence type="ECO:0000256" key="2">
    <source>
        <dbReference type="ARBA" id="ARBA00009127"/>
    </source>
</evidence>
<reference evidence="7" key="1">
    <citation type="submission" date="2025-08" db="UniProtKB">
        <authorList>
            <consortium name="RefSeq"/>
        </authorList>
    </citation>
    <scope>IDENTIFICATION</scope>
    <source>
        <tissue evidence="7">Gonads</tissue>
    </source>
</reference>
<evidence type="ECO:0000256" key="3">
    <source>
        <dbReference type="ARBA" id="ARBA00022525"/>
    </source>
</evidence>
<dbReference type="Proteomes" id="UP000504635">
    <property type="component" value="Unplaced"/>
</dbReference>
<dbReference type="Gene3D" id="2.120.10.30">
    <property type="entry name" value="TolB, C-terminal domain"/>
    <property type="match status" value="1"/>
</dbReference>
<dbReference type="PANTHER" id="PTHR10009">
    <property type="entry name" value="PROTEIN YELLOW-RELATED"/>
    <property type="match status" value="1"/>
</dbReference>
<evidence type="ECO:0000313" key="6">
    <source>
        <dbReference type="Proteomes" id="UP000504635"/>
    </source>
</evidence>
<dbReference type="CTD" id="115887591"/>
<sequence length="466" mass="52992">MLFITLDKTSICSVLLFLCFVVNSVWAAGLNEEFTWTRIDFAWPSDGKLTPRLAYRGSPYESADEEAFYFRGPTNAENVAIKNHSIINTQQTVNKTKSESVTSRGSIDYRYVNNIPMGANVWGDKLFITIPRRRLGVPSTLNYVPLNSINRHNVPLIPYPNWDINIFSNGSENAQNFVSVYRVAIDSCDRMWFVDTGIIEIVGNPQTIKPHQLIIINLKTGAVTHRFNIPADYLTPRTILSSVTVDVTKDTCDDAFAYFPDLAGFGLTVFSLSEERFWRVNHNYFYVEPLAGDFFIAGHNFQWSDGVFSVELGELKQDGFRDMYFHSMAGTHMYKVSTKIIKNQTLATRSYHGDDFEVVGDRGPQSQTAMADLNKSTGVMFLGLVNQNAVGCWNTNSNLNTISIVQKDDERMIYPSDVKVYGDKVYILTNTMPEFLYGRLDYDRVNFRVWSNDIHIAITGTRCQRR</sequence>
<keyword evidence="4 5" id="KW-0732">Signal</keyword>
<dbReference type="OrthoDB" id="7776143at2759"/>
<comment type="similarity">
    <text evidence="2">Belongs to the major royal jelly protein family.</text>
</comment>
<dbReference type="RefSeq" id="XP_030762920.1">
    <property type="nucleotide sequence ID" value="XM_030907060.1"/>
</dbReference>
<name>A0A6J2YJ75_SITOR</name>
<evidence type="ECO:0000313" key="7">
    <source>
        <dbReference type="RefSeq" id="XP_030762920.1"/>
    </source>
</evidence>
<organism evidence="6 7">
    <name type="scientific">Sitophilus oryzae</name>
    <name type="common">Rice weevil</name>
    <name type="synonym">Curculio oryzae</name>
    <dbReference type="NCBI Taxonomy" id="7048"/>
    <lineage>
        <taxon>Eukaryota</taxon>
        <taxon>Metazoa</taxon>
        <taxon>Ecdysozoa</taxon>
        <taxon>Arthropoda</taxon>
        <taxon>Hexapoda</taxon>
        <taxon>Insecta</taxon>
        <taxon>Pterygota</taxon>
        <taxon>Neoptera</taxon>
        <taxon>Endopterygota</taxon>
        <taxon>Coleoptera</taxon>
        <taxon>Polyphaga</taxon>
        <taxon>Cucujiformia</taxon>
        <taxon>Curculionidae</taxon>
        <taxon>Dryophthorinae</taxon>
        <taxon>Sitophilus</taxon>
    </lineage>
</organism>
<dbReference type="AlphaFoldDB" id="A0A6J2YJ75"/>
<protein>
    <submittedName>
        <fullName evidence="7">L-dopachrome tautomerase yellow-f2-like</fullName>
    </submittedName>
</protein>
<dbReference type="InterPro" id="IPR011042">
    <property type="entry name" value="6-blade_b-propeller_TolB-like"/>
</dbReference>
<dbReference type="InterPro" id="IPR017996">
    <property type="entry name" value="MRJP/yellow-related"/>
</dbReference>
<keyword evidence="6" id="KW-1185">Reference proteome</keyword>
<evidence type="ECO:0000256" key="1">
    <source>
        <dbReference type="ARBA" id="ARBA00004613"/>
    </source>
</evidence>
<dbReference type="PANTHER" id="PTHR10009:SF11">
    <property type="entry name" value="RH54244P"/>
    <property type="match status" value="1"/>
</dbReference>
<feature type="signal peptide" evidence="5">
    <location>
        <begin position="1"/>
        <end position="27"/>
    </location>
</feature>
<feature type="chain" id="PRO_5026872688" evidence="5">
    <location>
        <begin position="28"/>
        <end position="466"/>
    </location>
</feature>
<dbReference type="GO" id="GO:0005576">
    <property type="term" value="C:extracellular region"/>
    <property type="evidence" value="ECO:0007669"/>
    <property type="project" value="UniProtKB-SubCell"/>
</dbReference>
<dbReference type="Pfam" id="PF03022">
    <property type="entry name" value="MRJP"/>
    <property type="match status" value="1"/>
</dbReference>
<comment type="subcellular location">
    <subcellularLocation>
        <location evidence="1">Secreted</location>
    </subcellularLocation>
</comment>
<dbReference type="InParanoid" id="A0A6J2YJ75"/>
<dbReference type="KEGG" id="soy:115887591"/>